<comment type="cofactor">
    <cofactor evidence="3">
        <name>Fe(2+)</name>
        <dbReference type="ChEBI" id="CHEBI:29033"/>
    </cofactor>
</comment>
<dbReference type="Pfam" id="PF05011">
    <property type="entry name" value="DBR1"/>
    <property type="match status" value="1"/>
</dbReference>
<evidence type="ECO:0000256" key="9">
    <source>
        <dbReference type="ARBA" id="ARBA00022833"/>
    </source>
</evidence>
<gene>
    <name evidence="15" type="ORF">QBC32DRAFT_332421</name>
</gene>
<reference evidence="15" key="2">
    <citation type="submission" date="2023-06" db="EMBL/GenBank/DDBJ databases">
        <authorList>
            <consortium name="Lawrence Berkeley National Laboratory"/>
            <person name="Mondo S.J."/>
            <person name="Hensen N."/>
            <person name="Bonometti L."/>
            <person name="Westerberg I."/>
            <person name="Brannstrom I.O."/>
            <person name="Guillou S."/>
            <person name="Cros-Aarteil S."/>
            <person name="Calhoun S."/>
            <person name="Haridas S."/>
            <person name="Kuo A."/>
            <person name="Pangilinan J."/>
            <person name="Riley R."/>
            <person name="Labutti K."/>
            <person name="Andreopoulos B."/>
            <person name="Lipzen A."/>
            <person name="Chen C."/>
            <person name="Yanf M."/>
            <person name="Daum C."/>
            <person name="Ng V."/>
            <person name="Clum A."/>
            <person name="Steindorff A."/>
            <person name="Ohm R."/>
            <person name="Martin F."/>
            <person name="Silar P."/>
            <person name="Natvig D."/>
            <person name="Lalanne C."/>
            <person name="Gautier V."/>
            <person name="Ament-Velasquez S.L."/>
            <person name="Kruys A."/>
            <person name="Hutchinson M.I."/>
            <person name="Powell A.J."/>
            <person name="Barry K."/>
            <person name="Miller A.N."/>
            <person name="Grigoriev I.V."/>
            <person name="Debuchy R."/>
            <person name="Gladieux P."/>
            <person name="Thoren M.H."/>
            <person name="Johannesson H."/>
        </authorList>
    </citation>
    <scope>NUCLEOTIDE SEQUENCE</scope>
    <source>
        <strain evidence="15">CBS 626.80</strain>
    </source>
</reference>
<evidence type="ECO:0000256" key="4">
    <source>
        <dbReference type="ARBA" id="ARBA00004123"/>
    </source>
</evidence>
<evidence type="ECO:0000256" key="1">
    <source>
        <dbReference type="ARBA" id="ARBA00001936"/>
    </source>
</evidence>
<dbReference type="SMART" id="SM01124">
    <property type="entry name" value="DBR1"/>
    <property type="match status" value="1"/>
</dbReference>
<protein>
    <submittedName>
        <fullName evidence="15">Lariat debranching enzyme, C-terminal domain-containing protein</fullName>
    </submittedName>
</protein>
<comment type="cofactor">
    <cofactor evidence="1">
        <name>Mn(2+)</name>
        <dbReference type="ChEBI" id="CHEBI:29035"/>
    </cofactor>
</comment>
<reference evidence="15" key="1">
    <citation type="journal article" date="2023" name="Mol. Phylogenet. Evol.">
        <title>Genome-scale phylogeny and comparative genomics of the fungal order Sordariales.</title>
        <authorList>
            <person name="Hensen N."/>
            <person name="Bonometti L."/>
            <person name="Westerberg I."/>
            <person name="Brannstrom I.O."/>
            <person name="Guillou S."/>
            <person name="Cros-Aarteil S."/>
            <person name="Calhoun S."/>
            <person name="Haridas S."/>
            <person name="Kuo A."/>
            <person name="Mondo S."/>
            <person name="Pangilinan J."/>
            <person name="Riley R."/>
            <person name="LaButti K."/>
            <person name="Andreopoulos B."/>
            <person name="Lipzen A."/>
            <person name="Chen C."/>
            <person name="Yan M."/>
            <person name="Daum C."/>
            <person name="Ng V."/>
            <person name="Clum A."/>
            <person name="Steindorff A."/>
            <person name="Ohm R.A."/>
            <person name="Martin F."/>
            <person name="Silar P."/>
            <person name="Natvig D.O."/>
            <person name="Lalanne C."/>
            <person name="Gautier V."/>
            <person name="Ament-Velasquez S.L."/>
            <person name="Kruys A."/>
            <person name="Hutchinson M.I."/>
            <person name="Powell A.J."/>
            <person name="Barry K."/>
            <person name="Miller A.N."/>
            <person name="Grigoriev I.V."/>
            <person name="Debuchy R."/>
            <person name="Gladieux P."/>
            <person name="Hiltunen Thoren M."/>
            <person name="Johannesson H."/>
        </authorList>
    </citation>
    <scope>NUCLEOTIDE SEQUENCE</scope>
    <source>
        <strain evidence="15">CBS 626.80</strain>
    </source>
</reference>
<keyword evidence="9" id="KW-0862">Zinc</keyword>
<dbReference type="PANTHER" id="PTHR12849:SF0">
    <property type="entry name" value="LARIAT DEBRANCHING ENZYME"/>
    <property type="match status" value="1"/>
</dbReference>
<keyword evidence="11" id="KW-0464">Manganese</keyword>
<keyword evidence="16" id="KW-1185">Reference proteome</keyword>
<dbReference type="GO" id="GO:0046872">
    <property type="term" value="F:metal ion binding"/>
    <property type="evidence" value="ECO:0007669"/>
    <property type="project" value="UniProtKB-KW"/>
</dbReference>
<dbReference type="Pfam" id="PF00149">
    <property type="entry name" value="Metallophos"/>
    <property type="match status" value="1"/>
</dbReference>
<dbReference type="EMBL" id="MU859071">
    <property type="protein sequence ID" value="KAK3955884.1"/>
    <property type="molecule type" value="Genomic_DNA"/>
</dbReference>
<dbReference type="InterPro" id="IPR004843">
    <property type="entry name" value="Calcineurin-like_PHP"/>
</dbReference>
<feature type="compositionally biased region" description="Low complexity" evidence="13">
    <location>
        <begin position="360"/>
        <end position="377"/>
    </location>
</feature>
<evidence type="ECO:0000256" key="7">
    <source>
        <dbReference type="ARBA" id="ARBA00022723"/>
    </source>
</evidence>
<evidence type="ECO:0000256" key="13">
    <source>
        <dbReference type="SAM" id="MobiDB-lite"/>
    </source>
</evidence>
<keyword evidence="8" id="KW-0378">Hydrolase</keyword>
<comment type="similarity">
    <text evidence="5">Belongs to the lariat debranching enzyme family.</text>
</comment>
<keyword evidence="7" id="KW-0479">Metal-binding</keyword>
<comment type="cofactor">
    <cofactor evidence="2">
        <name>Zn(2+)</name>
        <dbReference type="ChEBI" id="CHEBI:29105"/>
    </cofactor>
</comment>
<dbReference type="PANTHER" id="PTHR12849">
    <property type="entry name" value="RNA LARIAT DEBRANCHING ENZYME"/>
    <property type="match status" value="1"/>
</dbReference>
<evidence type="ECO:0000256" key="10">
    <source>
        <dbReference type="ARBA" id="ARBA00023004"/>
    </source>
</evidence>
<evidence type="ECO:0000256" key="8">
    <source>
        <dbReference type="ARBA" id="ARBA00022801"/>
    </source>
</evidence>
<feature type="compositionally biased region" description="Acidic residues" evidence="13">
    <location>
        <begin position="320"/>
        <end position="332"/>
    </location>
</feature>
<feature type="compositionally biased region" description="Low complexity" evidence="13">
    <location>
        <begin position="303"/>
        <end position="319"/>
    </location>
</feature>
<dbReference type="Proteomes" id="UP001303222">
    <property type="component" value="Unassembled WGS sequence"/>
</dbReference>
<keyword evidence="12" id="KW-0539">Nucleus</keyword>
<evidence type="ECO:0000313" key="16">
    <source>
        <dbReference type="Proteomes" id="UP001303222"/>
    </source>
</evidence>
<dbReference type="InterPro" id="IPR007708">
    <property type="entry name" value="DBR1_C"/>
</dbReference>
<feature type="compositionally biased region" description="Low complexity" evidence="13">
    <location>
        <begin position="333"/>
        <end position="345"/>
    </location>
</feature>
<evidence type="ECO:0000256" key="5">
    <source>
        <dbReference type="ARBA" id="ARBA00006045"/>
    </source>
</evidence>
<dbReference type="InterPro" id="IPR041816">
    <property type="entry name" value="Dbr1_N"/>
</dbReference>
<dbReference type="CDD" id="cd00844">
    <property type="entry name" value="MPP_Dbr1_N"/>
    <property type="match status" value="1"/>
</dbReference>
<feature type="region of interest" description="Disordered" evidence="13">
    <location>
        <begin position="303"/>
        <end position="426"/>
    </location>
</feature>
<comment type="subcellular location">
    <subcellularLocation>
        <location evidence="4">Nucleus</location>
    </subcellularLocation>
</comment>
<evidence type="ECO:0000313" key="15">
    <source>
        <dbReference type="EMBL" id="KAK3955884.1"/>
    </source>
</evidence>
<evidence type="ECO:0000256" key="3">
    <source>
        <dbReference type="ARBA" id="ARBA00001954"/>
    </source>
</evidence>
<dbReference type="GO" id="GO:0008419">
    <property type="term" value="F:RNA lariat debranching enzyme activity"/>
    <property type="evidence" value="ECO:0007669"/>
    <property type="project" value="TreeGrafter"/>
</dbReference>
<evidence type="ECO:0000256" key="11">
    <source>
        <dbReference type="ARBA" id="ARBA00023211"/>
    </source>
</evidence>
<organism evidence="15 16">
    <name type="scientific">Pseudoneurospora amorphoporcata</name>
    <dbReference type="NCBI Taxonomy" id="241081"/>
    <lineage>
        <taxon>Eukaryota</taxon>
        <taxon>Fungi</taxon>
        <taxon>Dikarya</taxon>
        <taxon>Ascomycota</taxon>
        <taxon>Pezizomycotina</taxon>
        <taxon>Sordariomycetes</taxon>
        <taxon>Sordariomycetidae</taxon>
        <taxon>Sordariales</taxon>
        <taxon>Sordariaceae</taxon>
        <taxon>Pseudoneurospora</taxon>
    </lineage>
</organism>
<evidence type="ECO:0000259" key="14">
    <source>
        <dbReference type="SMART" id="SM01124"/>
    </source>
</evidence>
<sequence>MPRFPAAVLLVFGTRRQTITRFSRRPHRRRITMSVDIQTTTQQGVRIAVEGCGHGTLNAIYAATEKSAKERGWDGVDLLIIGGDFQAVRNAADLNAMSVPKKYRELGDFHEYYSGVRKAPYLTIFVAGNHEAASHLWELYYGGWVCPNIYYMGAANLVRLGPLRIMGMSGIWKGYNYRKAHHERLPFNNDDVKSFYHVREIDVRKLLQLQTQVDIGISHDWPRAIEKHGNTKHLWNMKPDFERESADGSLGNQAAEYVMDRLRPPYWFSAHLHCKYSAIKTYDPPKEAVADEGETTGKAVAEETAVAQPQEQQPAPVAENPDEIDLDMDDEPAAAPQKQAAPPAATSNPDEIDLDNDDQAASAAVSAPSSTTHAATVTEEDPTEALRSLLPASFSNPNPQPSYNAQPHSGNTNKTKPGQPAPPTITNTTVRFLSLDKCLPGRKFLQLAEIAPFTPSEPPQEPLQRPLRLSYDPEWLSITLAFHPLLRSAVGKHCPSDPNTPTPADLGEAGYKPLIEEARKWVDEHITGEKLLVPEDFVQTASPIDLVGNPASGNMTDEMPVEYTNPHTAEFCKLLGVENYWDATEEEREARRVQGPRPAQERFGGRGGHGGHGHGGHRGGGGGGVGGGWRGGRGGRGGGGRGRGRGRGGW</sequence>
<dbReference type="AlphaFoldDB" id="A0AAN6P1B1"/>
<feature type="compositionally biased region" description="Gly residues" evidence="13">
    <location>
        <begin position="618"/>
        <end position="641"/>
    </location>
</feature>
<keyword evidence="6" id="KW-0507">mRNA processing</keyword>
<evidence type="ECO:0000256" key="12">
    <source>
        <dbReference type="ARBA" id="ARBA00023242"/>
    </source>
</evidence>
<evidence type="ECO:0000256" key="6">
    <source>
        <dbReference type="ARBA" id="ARBA00022664"/>
    </source>
</evidence>
<comment type="caution">
    <text evidence="15">The sequence shown here is derived from an EMBL/GenBank/DDBJ whole genome shotgun (WGS) entry which is preliminary data.</text>
</comment>
<accession>A0AAN6P1B1</accession>
<dbReference type="SUPFAM" id="SSF56300">
    <property type="entry name" value="Metallo-dependent phosphatases"/>
    <property type="match status" value="1"/>
</dbReference>
<dbReference type="InterPro" id="IPR029052">
    <property type="entry name" value="Metallo-depent_PP-like"/>
</dbReference>
<keyword evidence="10" id="KW-0408">Iron</keyword>
<feature type="region of interest" description="Disordered" evidence="13">
    <location>
        <begin position="586"/>
        <end position="650"/>
    </location>
</feature>
<dbReference type="GO" id="GO:0005634">
    <property type="term" value="C:nucleus"/>
    <property type="evidence" value="ECO:0007669"/>
    <property type="project" value="UniProtKB-SubCell"/>
</dbReference>
<evidence type="ECO:0000256" key="2">
    <source>
        <dbReference type="ARBA" id="ARBA00001947"/>
    </source>
</evidence>
<name>A0AAN6P1B1_9PEZI</name>
<proteinExistence type="inferred from homology"/>
<feature type="domain" description="Lariat debranching enzyme C-terminal" evidence="14">
    <location>
        <begin position="421"/>
        <end position="581"/>
    </location>
</feature>
<dbReference type="GO" id="GO:0000398">
    <property type="term" value="P:mRNA splicing, via spliceosome"/>
    <property type="evidence" value="ECO:0007669"/>
    <property type="project" value="TreeGrafter"/>
</dbReference>
<feature type="compositionally biased region" description="Polar residues" evidence="13">
    <location>
        <begin position="393"/>
        <end position="416"/>
    </location>
</feature>